<evidence type="ECO:0000313" key="3">
    <source>
        <dbReference type="Proteomes" id="UP001219568"/>
    </source>
</evidence>
<accession>A0AAD6ICM2</accession>
<feature type="region of interest" description="Disordered" evidence="1">
    <location>
        <begin position="1"/>
        <end position="58"/>
    </location>
</feature>
<evidence type="ECO:0008006" key="4">
    <source>
        <dbReference type="Google" id="ProtNLM"/>
    </source>
</evidence>
<keyword evidence="3" id="KW-1185">Reference proteome</keyword>
<evidence type="ECO:0000313" key="2">
    <source>
        <dbReference type="EMBL" id="KAJ6041602.1"/>
    </source>
</evidence>
<comment type="caution">
    <text evidence="2">The sequence shown here is derived from an EMBL/GenBank/DDBJ whole genome shotgun (WGS) entry which is preliminary data.</text>
</comment>
<feature type="compositionally biased region" description="Pro residues" evidence="1">
    <location>
        <begin position="9"/>
        <end position="21"/>
    </location>
</feature>
<dbReference type="AlphaFoldDB" id="A0AAD6ICM2"/>
<dbReference type="EMBL" id="JAQJZL010000005">
    <property type="protein sequence ID" value="KAJ6041602.1"/>
    <property type="molecule type" value="Genomic_DNA"/>
</dbReference>
<protein>
    <recommendedName>
        <fullName evidence="4">Integral membrane protein</fullName>
    </recommendedName>
</protein>
<evidence type="ECO:0000256" key="1">
    <source>
        <dbReference type="SAM" id="MobiDB-lite"/>
    </source>
</evidence>
<organism evidence="2 3">
    <name type="scientific">Penicillium canescens</name>
    <dbReference type="NCBI Taxonomy" id="5083"/>
    <lineage>
        <taxon>Eukaryota</taxon>
        <taxon>Fungi</taxon>
        <taxon>Dikarya</taxon>
        <taxon>Ascomycota</taxon>
        <taxon>Pezizomycotina</taxon>
        <taxon>Eurotiomycetes</taxon>
        <taxon>Eurotiomycetidae</taxon>
        <taxon>Eurotiales</taxon>
        <taxon>Aspergillaceae</taxon>
        <taxon>Penicillium</taxon>
    </lineage>
</organism>
<proteinExistence type="predicted"/>
<name>A0AAD6ICM2_PENCN</name>
<reference evidence="2" key="2">
    <citation type="submission" date="2023-01" db="EMBL/GenBank/DDBJ databases">
        <authorList>
            <person name="Petersen C."/>
        </authorList>
    </citation>
    <scope>NUCLEOTIDE SEQUENCE</scope>
    <source>
        <strain evidence="2">IBT 15450</strain>
    </source>
</reference>
<dbReference type="Proteomes" id="UP001219568">
    <property type="component" value="Unassembled WGS sequence"/>
</dbReference>
<gene>
    <name evidence="2" type="ORF">N7460_006992</name>
</gene>
<reference evidence="2" key="1">
    <citation type="journal article" date="2023" name="IMA Fungus">
        <title>Comparative genomic study of the Penicillium genus elucidates a diverse pangenome and 15 lateral gene transfer events.</title>
        <authorList>
            <person name="Petersen C."/>
            <person name="Sorensen T."/>
            <person name="Nielsen M.R."/>
            <person name="Sondergaard T.E."/>
            <person name="Sorensen J.L."/>
            <person name="Fitzpatrick D.A."/>
            <person name="Frisvad J.C."/>
            <person name="Nielsen K.L."/>
        </authorList>
    </citation>
    <scope>NUCLEOTIDE SEQUENCE</scope>
    <source>
        <strain evidence="2">IBT 15450</strain>
    </source>
</reference>
<feature type="compositionally biased region" description="Low complexity" evidence="1">
    <location>
        <begin position="39"/>
        <end position="51"/>
    </location>
</feature>
<sequence length="621" mass="70402">MNFQGQHSRPPPLPPRNPTTPVPITRRPVAPPLPLASKPTGAAQTPTAPAPRNNILDDPDVITYCPENNILYATAYWYSTPDAPAFEICSYCFASYIRSSQWTAKFERQLKSPDTDRRCRFSTPRMLQLWPQVLRNNDWAYISGYMNHRADIMDCKSSTPLTTDGGRQWYRLKNNDIDDFAICAACYEDVALATPFGNLFQPNPIAPPAGELWVCDMTEYSRRAMQKLGQTNNWRAFAATVAHMMTMAPCGGTTGVIVSKREWYRPKPYIDDMAICGACYFRYFAASFMESEWEPIRVDFENCRWNTWVCDMSLLSTKVAYIKAMQQKNYYIFWNAAKVILASPPCPADGAYRGLWYGLRLTGEEVGACSQCYAGIVEPFGFGKYFVRAQSSSNEKRMCIFNESAPRREEFLKKFDDAISTRDFSRFQDFAVRFAVLPPCPTYNLVKDRKWYGSNEFLICESCWEEFAKGTSLAAQLPHHGIVLSNACCDLYSHRMRGLWNEACEKGDMTYFTEFAKHRATVYARTVPRIQVILTIIRMRMDQKKALLMNSLTLQASDNLVALTKGPSCSRYGNSDIGYGYATAAGARGAIQFNQGLSINAVNGSDMVEVAQLERIWKEVE</sequence>